<proteinExistence type="predicted"/>
<dbReference type="CDD" id="cd03784">
    <property type="entry name" value="GT1_Gtf-like"/>
    <property type="match status" value="1"/>
</dbReference>
<accession>A0ABV6VD38</accession>
<organism evidence="3 4">
    <name type="scientific">Streptacidiphilus alkalitolerans</name>
    <dbReference type="NCBI Taxonomy" id="3342712"/>
    <lineage>
        <taxon>Bacteria</taxon>
        <taxon>Bacillati</taxon>
        <taxon>Actinomycetota</taxon>
        <taxon>Actinomycetes</taxon>
        <taxon>Kitasatosporales</taxon>
        <taxon>Streptomycetaceae</taxon>
        <taxon>Streptacidiphilus</taxon>
    </lineage>
</organism>
<dbReference type="PANTHER" id="PTHR48050">
    <property type="entry name" value="STEROL 3-BETA-GLUCOSYLTRANSFERASE"/>
    <property type="match status" value="1"/>
</dbReference>
<dbReference type="InterPro" id="IPR050426">
    <property type="entry name" value="Glycosyltransferase_28"/>
</dbReference>
<name>A0ABV6VD38_9ACTN</name>
<evidence type="ECO:0000313" key="4">
    <source>
        <dbReference type="Proteomes" id="UP001592582"/>
    </source>
</evidence>
<dbReference type="Pfam" id="PF06722">
    <property type="entry name" value="EryCIII-like_C"/>
    <property type="match status" value="1"/>
</dbReference>
<sequence>MSRFLIVVPPLAGHVLPTVGIGRELAARGHRVAWSGSEPVLRPLLGPDAEVLPTGSRLFRAQGGHGLAALRSLWEGFILPYARFTAKALDRAVLDYRPDLVLVDQHTPAGALTAHRHGLRWASLAPGAMELGRPFRALPQVEAWMLARLRELWQRAGLPAEEFVDPRFSPDLVLALTGPALTGPLALPPQYALVGPVLAERAEDPGFPWQRLEPGRRRVLVTMGTLAADVSADFHARAVRALHLLAEDGAGGADGGSGGGVQAVIAAPPGLLPALPADAVAAERVPLLELLRRGLIDAVLCHGGMNTVSEALSHGVPLVTAPIRHDQPFVAAQLAASGAGLRVPFPRVTAPALASAVRGVLDDPGYRAAAVRVGASLRGCGGAGAAADRLEQVAARNRPPRNQLV</sequence>
<keyword evidence="4" id="KW-1185">Reference proteome</keyword>
<dbReference type="Gene3D" id="3.40.50.2000">
    <property type="entry name" value="Glycogen Phosphorylase B"/>
    <property type="match status" value="2"/>
</dbReference>
<feature type="domain" description="Erythromycin biosynthesis protein CIII-like C-terminal" evidence="2">
    <location>
        <begin position="272"/>
        <end position="374"/>
    </location>
</feature>
<protein>
    <submittedName>
        <fullName evidence="3">Glycosyltransferase</fullName>
    </submittedName>
</protein>
<dbReference type="InterPro" id="IPR002213">
    <property type="entry name" value="UDP_glucos_trans"/>
</dbReference>
<gene>
    <name evidence="3" type="ORF">ACEZDG_20420</name>
</gene>
<dbReference type="RefSeq" id="WP_380511621.1">
    <property type="nucleotide sequence ID" value="NZ_JBHEZX010000008.1"/>
</dbReference>
<dbReference type="EMBL" id="JBHEZX010000008">
    <property type="protein sequence ID" value="MFC1411632.1"/>
    <property type="molecule type" value="Genomic_DNA"/>
</dbReference>
<dbReference type="InterPro" id="IPR010610">
    <property type="entry name" value="EryCIII-like_C"/>
</dbReference>
<dbReference type="PANTHER" id="PTHR48050:SF13">
    <property type="entry name" value="STEROL 3-BETA-GLUCOSYLTRANSFERASE UGT80A2"/>
    <property type="match status" value="1"/>
</dbReference>
<dbReference type="Proteomes" id="UP001592582">
    <property type="component" value="Unassembled WGS sequence"/>
</dbReference>
<evidence type="ECO:0000259" key="2">
    <source>
        <dbReference type="Pfam" id="PF06722"/>
    </source>
</evidence>
<reference evidence="3 4" key="1">
    <citation type="submission" date="2024-09" db="EMBL/GenBank/DDBJ databases">
        <authorList>
            <person name="Lee S.D."/>
        </authorList>
    </citation>
    <scope>NUCLEOTIDE SEQUENCE [LARGE SCALE GENOMIC DNA]</scope>
    <source>
        <strain evidence="3 4">N1-1</strain>
    </source>
</reference>
<dbReference type="SUPFAM" id="SSF53756">
    <property type="entry name" value="UDP-Glycosyltransferase/glycogen phosphorylase"/>
    <property type="match status" value="1"/>
</dbReference>
<evidence type="ECO:0000313" key="3">
    <source>
        <dbReference type="EMBL" id="MFC1411632.1"/>
    </source>
</evidence>
<evidence type="ECO:0000256" key="1">
    <source>
        <dbReference type="ARBA" id="ARBA00022679"/>
    </source>
</evidence>
<comment type="caution">
    <text evidence="3">The sequence shown here is derived from an EMBL/GenBank/DDBJ whole genome shotgun (WGS) entry which is preliminary data.</text>
</comment>
<keyword evidence="1" id="KW-0808">Transferase</keyword>